<dbReference type="PANTHER" id="PTHR14005:SF0">
    <property type="entry name" value="EUKARYOTIC TRANSLATION INITIATION FACTOR 3 SUBUNIT A"/>
    <property type="match status" value="1"/>
</dbReference>
<dbReference type="EMBL" id="CAJOBQ010000174">
    <property type="protein sequence ID" value="CAF4282784.1"/>
    <property type="molecule type" value="Genomic_DNA"/>
</dbReference>
<dbReference type="GO" id="GO:0071541">
    <property type="term" value="C:eukaryotic translation initiation factor 3 complex, eIF3m"/>
    <property type="evidence" value="ECO:0007669"/>
    <property type="project" value="TreeGrafter"/>
</dbReference>
<keyword evidence="4 6" id="KW-0694">RNA-binding</keyword>
<feature type="compositionally biased region" description="Polar residues" evidence="7">
    <location>
        <begin position="1094"/>
        <end position="1106"/>
    </location>
</feature>
<evidence type="ECO:0000256" key="5">
    <source>
        <dbReference type="ARBA" id="ARBA00022917"/>
    </source>
</evidence>
<feature type="domain" description="PCI" evidence="8">
    <location>
        <begin position="316"/>
        <end position="494"/>
    </location>
</feature>
<dbReference type="Proteomes" id="UP000663862">
    <property type="component" value="Unassembled WGS sequence"/>
</dbReference>
<dbReference type="PANTHER" id="PTHR14005">
    <property type="entry name" value="EUKARYOTIC TRANSLATION INITIATION FACTOR 3, THETA SUBUNIT"/>
    <property type="match status" value="1"/>
</dbReference>
<protein>
    <recommendedName>
        <fullName evidence="6">Eukaryotic translation initiation factor 3 subunit A</fullName>
        <shortName evidence="6">eIF3a</shortName>
    </recommendedName>
    <alternativeName>
        <fullName evidence="6">Eukaryotic translation initiation factor 3 subunit 10</fullName>
    </alternativeName>
</protein>
<dbReference type="GO" id="GO:0002188">
    <property type="term" value="P:translation reinitiation"/>
    <property type="evidence" value="ECO:0007669"/>
    <property type="project" value="TreeGrafter"/>
</dbReference>
<dbReference type="GO" id="GO:0033290">
    <property type="term" value="C:eukaryotic 48S preinitiation complex"/>
    <property type="evidence" value="ECO:0007669"/>
    <property type="project" value="UniProtKB-UniRule"/>
</dbReference>
<keyword evidence="6" id="KW-0175">Coiled coil</keyword>
<dbReference type="Gene3D" id="4.10.860.10">
    <property type="entry name" value="UVR domain"/>
    <property type="match status" value="1"/>
</dbReference>
<dbReference type="EMBL" id="CAJNYU010001726">
    <property type="protein sequence ID" value="CAF3461553.1"/>
    <property type="molecule type" value="Genomic_DNA"/>
</dbReference>
<evidence type="ECO:0000256" key="6">
    <source>
        <dbReference type="HAMAP-Rule" id="MF_03000"/>
    </source>
</evidence>
<feature type="region of interest" description="Disordered" evidence="7">
    <location>
        <begin position="863"/>
        <end position="1138"/>
    </location>
</feature>
<dbReference type="Pfam" id="PF01399">
    <property type="entry name" value="PCI"/>
    <property type="match status" value="1"/>
</dbReference>
<dbReference type="InterPro" id="IPR054711">
    <property type="entry name" value="eIF3a_PCI_TPR-like"/>
</dbReference>
<feature type="compositionally biased region" description="Basic and acidic residues" evidence="7">
    <location>
        <begin position="1107"/>
        <end position="1116"/>
    </location>
</feature>
<dbReference type="GO" id="GO:0003729">
    <property type="term" value="F:mRNA binding"/>
    <property type="evidence" value="ECO:0007669"/>
    <property type="project" value="TreeGrafter"/>
</dbReference>
<evidence type="ECO:0000313" key="9">
    <source>
        <dbReference type="EMBL" id="CAF3461553.1"/>
    </source>
</evidence>
<feature type="coiled-coil region" evidence="6">
    <location>
        <begin position="596"/>
        <end position="634"/>
    </location>
</feature>
<evidence type="ECO:0000256" key="2">
    <source>
        <dbReference type="ARBA" id="ARBA00022490"/>
    </source>
</evidence>
<dbReference type="InterPro" id="IPR027512">
    <property type="entry name" value="EIF3A"/>
</dbReference>
<keyword evidence="3 6" id="KW-0396">Initiation factor</keyword>
<feature type="region of interest" description="Disordered" evidence="7">
    <location>
        <begin position="800"/>
        <end position="824"/>
    </location>
</feature>
<dbReference type="GO" id="GO:0071540">
    <property type="term" value="C:eukaryotic translation initiation factor 3 complex, eIF3e"/>
    <property type="evidence" value="ECO:0007669"/>
    <property type="project" value="TreeGrafter"/>
</dbReference>
<evidence type="ECO:0000313" key="11">
    <source>
        <dbReference type="Proteomes" id="UP000663869"/>
    </source>
</evidence>
<comment type="subcellular location">
    <subcellularLocation>
        <location evidence="1 6">Cytoplasm</location>
    </subcellularLocation>
</comment>
<keyword evidence="5 6" id="KW-0648">Protein biosynthesis</keyword>
<dbReference type="InterPro" id="IPR000717">
    <property type="entry name" value="PCI_dom"/>
</dbReference>
<feature type="compositionally biased region" description="Basic and acidic residues" evidence="7">
    <location>
        <begin position="949"/>
        <end position="973"/>
    </location>
</feature>
<dbReference type="FunFam" id="4.10.860.10:FF:000001">
    <property type="entry name" value="Eukaryotic translation initiation factor 3 subunit A"/>
    <property type="match status" value="1"/>
</dbReference>
<feature type="compositionally biased region" description="Basic and acidic residues" evidence="7">
    <location>
        <begin position="902"/>
        <end position="939"/>
    </location>
</feature>
<evidence type="ECO:0000256" key="3">
    <source>
        <dbReference type="ARBA" id="ARBA00022540"/>
    </source>
</evidence>
<feature type="compositionally biased region" description="Basic and acidic residues" evidence="7">
    <location>
        <begin position="1068"/>
        <end position="1080"/>
    </location>
</feature>
<comment type="subunit">
    <text evidence="6">Component of the eukaryotic translation initiation factor 3 (eIF-3) complex.</text>
</comment>
<dbReference type="GO" id="GO:0001732">
    <property type="term" value="P:formation of cytoplasmic translation initiation complex"/>
    <property type="evidence" value="ECO:0007669"/>
    <property type="project" value="UniProtKB-UniRule"/>
</dbReference>
<organism evidence="9 11">
    <name type="scientific">Rotaria socialis</name>
    <dbReference type="NCBI Taxonomy" id="392032"/>
    <lineage>
        <taxon>Eukaryota</taxon>
        <taxon>Metazoa</taxon>
        <taxon>Spiralia</taxon>
        <taxon>Gnathifera</taxon>
        <taxon>Rotifera</taxon>
        <taxon>Eurotatoria</taxon>
        <taxon>Bdelloidea</taxon>
        <taxon>Philodinida</taxon>
        <taxon>Philodinidae</taxon>
        <taxon>Rotaria</taxon>
    </lineage>
</organism>
<comment type="function">
    <text evidence="6">RNA-binding component of the eukaryotic translation initiation factor 3 (eIF-3) complex, which is involved in protein synthesis of a specialized repertoire of mRNAs and, together with other initiation factors, stimulates binding of mRNA and methionyl-tRNAi to the 40S ribosome. The eIF-3 complex specifically targets and initiates translation of a subset of mRNAs involved in cell proliferation.</text>
</comment>
<comment type="caution">
    <text evidence="9">The sequence shown here is derived from an EMBL/GenBank/DDBJ whole genome shotgun (WGS) entry which is preliminary data.</text>
</comment>
<keyword evidence="2 6" id="KW-0963">Cytoplasm</keyword>
<dbReference type="Pfam" id="PF22591">
    <property type="entry name" value="eIF3a_PCI_TPR-like"/>
    <property type="match status" value="1"/>
</dbReference>
<sequence>MVFMKPESALKRADELIEVGRKQRALETLLEVIKSRRHRTWTITHEPLMEKLLELCVDLKKNQIAKDGLHQYKTIAQTVSAKSLELVIMKFLNQGELRCTNARKEATNALVDIDDLEVLQSPESLLLSAVSGESQQDRTDRDMLAPWLKFVWESYKQCLDLLKNNNRVEKIYQEVAQMGFRFCQQYNRRPEFRKLCDTIRTHFTQSQKYSKQAFSVDFTEPTTQALHLETRLMQLDTAIAMELWQEAFKAVEDIHEFTTISKKTPKPPQLAAYYSKVALVFLKAGNYVFHATTVLKLYVLHKELKKNITHTELTRLSTKALLAILSIPLPTPRTQIDEHLETEETLNQRQKRLTGLLALQEVPTRATLVRDMIKQGVLNFVHPELKNMYEWLEVEFHPLRISSKMEEGIQFVENLAQPEYSQYMPALRDVTVVRLLQQVSQVYQTIELKRFISLAPPMDRHRLEKIIVNAARNNDVQVHIEHKLQALTFGTDLNMSIGKSSGVDSGSKANIIQKMPNEQIRHQLTAISRALYSCIEIINEKSNKERNDKLRRQIAQTYHHDEAIERKEVLKRRELIERYKEEKEKKYQEKVREIEIDTAKKRVERDEEDKNRREADLQRRLVEAAVEKEKEEHRFAMKMAIDKLRESEIGRKIIEVIGEEELYKYDPNSINSLHIDAVIKHSREQKEKLKIQYKRVDFIVRAQHESEVLLLQKQAEDEMNLRRETQLAEHQRTLEKRERLTRMVNDKNAFLRSIVGQRHQEYLQEMEEFNQRLQVAREQRLEQLRQEYVAKRKEDFKRDKKLEKLRKQQEKQQKIEAESRRQVEESLAIKRSIDEEKNKKFAEQARKQREREEEIERRLLADKVSSHVDASPVGGRRVAPATGTHQQDKNRPDSGMWRRNAHGNEEKSPVQTDTKDSGHTRNEEQRLRIGGERRFDDSSSNKGSSNEPWRPRTKPDLQNRDDRRDDRREDRRGYSSQQQQTQGGSSFSTSERRTDRNSETADKWQTVEKRRANPPRTNYDRPSQQRSEELSSGGAWRTNSRAAPEQRDEPKDTGRSGPQSSTNWGRSDQNDSWRTRERTRLNSWRTNEGDENESNTPRPSGDSAPSNDDRRNDHRRTGGTFGTDRRGQNRDYGGGNRE</sequence>
<dbReference type="HAMAP" id="MF_03000">
    <property type="entry name" value="eIF3a"/>
    <property type="match status" value="1"/>
</dbReference>
<feature type="compositionally biased region" description="Basic and acidic residues" evidence="7">
    <location>
        <begin position="990"/>
        <end position="1011"/>
    </location>
</feature>
<comment type="similarity">
    <text evidence="6">Belongs to the eIF-3 subunit A family.</text>
</comment>
<evidence type="ECO:0000313" key="10">
    <source>
        <dbReference type="EMBL" id="CAF4282784.1"/>
    </source>
</evidence>
<accession>A0A818EP66</accession>
<dbReference type="Proteomes" id="UP000663869">
    <property type="component" value="Unassembled WGS sequence"/>
</dbReference>
<dbReference type="Gene3D" id="1.25.40.860">
    <property type="match status" value="1"/>
</dbReference>
<feature type="compositionally biased region" description="Low complexity" evidence="7">
    <location>
        <begin position="975"/>
        <end position="989"/>
    </location>
</feature>
<dbReference type="GO" id="GO:0003743">
    <property type="term" value="F:translation initiation factor activity"/>
    <property type="evidence" value="ECO:0007669"/>
    <property type="project" value="UniProtKB-UniRule"/>
</dbReference>
<dbReference type="AlphaFoldDB" id="A0A818EP66"/>
<name>A0A818EP66_9BILA</name>
<dbReference type="GO" id="GO:0043614">
    <property type="term" value="C:multi-eIF complex"/>
    <property type="evidence" value="ECO:0007669"/>
    <property type="project" value="TreeGrafter"/>
</dbReference>
<dbReference type="PROSITE" id="PS50250">
    <property type="entry name" value="PCI"/>
    <property type="match status" value="1"/>
</dbReference>
<proteinExistence type="inferred from homology"/>
<evidence type="ECO:0000256" key="4">
    <source>
        <dbReference type="ARBA" id="ARBA00022884"/>
    </source>
</evidence>
<evidence type="ECO:0000256" key="7">
    <source>
        <dbReference type="SAM" id="MobiDB-lite"/>
    </source>
</evidence>
<evidence type="ECO:0000256" key="1">
    <source>
        <dbReference type="ARBA" id="ARBA00004496"/>
    </source>
</evidence>
<dbReference type="GO" id="GO:0016282">
    <property type="term" value="C:eukaryotic 43S preinitiation complex"/>
    <property type="evidence" value="ECO:0007669"/>
    <property type="project" value="UniProtKB-UniRule"/>
</dbReference>
<feature type="compositionally biased region" description="Basic and acidic residues" evidence="7">
    <location>
        <begin position="1044"/>
        <end position="1054"/>
    </location>
</feature>
<evidence type="ECO:0000259" key="8">
    <source>
        <dbReference type="PROSITE" id="PS50250"/>
    </source>
</evidence>
<gene>
    <name evidence="9" type="ORF">FME351_LOCUS14137</name>
    <name evidence="10" type="ORF">TSG867_LOCUS5097</name>
</gene>
<reference evidence="9" key="1">
    <citation type="submission" date="2021-02" db="EMBL/GenBank/DDBJ databases">
        <authorList>
            <person name="Nowell W R."/>
        </authorList>
    </citation>
    <scope>NUCLEOTIDE SEQUENCE</scope>
</reference>
<feature type="compositionally biased region" description="Polar residues" evidence="7">
    <location>
        <begin position="1056"/>
        <end position="1067"/>
    </location>
</feature>